<name>A0A0G9F8G9_LACPN</name>
<comment type="caution">
    <text evidence="5">The sequence shown here is derived from an EMBL/GenBank/DDBJ whole genome shotgun (WGS) entry which is preliminary data.</text>
</comment>
<dbReference type="PATRIC" id="fig|1590.142.peg.2274"/>
<organism evidence="5 8">
    <name type="scientific">Lactiplantibacillus plantarum</name>
    <name type="common">Lactobacillus plantarum</name>
    <dbReference type="NCBI Taxonomy" id="1590"/>
    <lineage>
        <taxon>Bacteria</taxon>
        <taxon>Bacillati</taxon>
        <taxon>Bacillota</taxon>
        <taxon>Bacilli</taxon>
        <taxon>Lactobacillales</taxon>
        <taxon>Lactobacillaceae</taxon>
        <taxon>Lactiplantibacillus</taxon>
    </lineage>
</organism>
<feature type="region of interest" description="Disordered" evidence="1">
    <location>
        <begin position="1"/>
        <end position="21"/>
    </location>
</feature>
<evidence type="ECO:0000313" key="6">
    <source>
        <dbReference type="Proteomes" id="UP000076882"/>
    </source>
</evidence>
<reference evidence="6 7" key="1">
    <citation type="submission" date="2016-03" db="EMBL/GenBank/DDBJ databases">
        <title>Comparative genomics of 54 Lactobacillus plantarum strains reveals genomic uncoupling from niche constraints.</title>
        <authorList>
            <person name="Martino M.E."/>
        </authorList>
    </citation>
    <scope>NUCLEOTIDE SEQUENCE [LARGE SCALE GENOMIC DNA]</scope>
    <source>
        <strain evidence="4 6">19.1</strain>
        <strain evidence="3 7">Nizo2260</strain>
    </source>
</reference>
<reference evidence="5 8" key="2">
    <citation type="submission" date="2016-08" db="EMBL/GenBank/DDBJ databases">
        <title>Genome sequencing of Lactobacillus plantarum JSA22, isolated from fermented soybean paste.</title>
        <authorList>
            <person name="Choi H.S."/>
        </authorList>
    </citation>
    <scope>NUCLEOTIDE SEQUENCE [LARGE SCALE GENOMIC DNA]</scope>
    <source>
        <strain evidence="5 8">JSA22</strain>
    </source>
</reference>
<keyword evidence="2" id="KW-0812">Transmembrane</keyword>
<dbReference type="EMBL" id="LUXM01000033">
    <property type="protein sequence ID" value="KZU94620.1"/>
    <property type="molecule type" value="Genomic_DNA"/>
</dbReference>
<sequence>MRRYQPLTKSNGRVPHSLNHNTNPYYGQHGADWVKDTNASLFNAQHEHLQSKSHVERRVRHNVRQVLWVVVAILAMLLGGFILFSLAINI</sequence>
<dbReference type="Proteomes" id="UP000094892">
    <property type="component" value="Unassembled WGS sequence"/>
</dbReference>
<evidence type="ECO:0000256" key="1">
    <source>
        <dbReference type="SAM" id="MobiDB-lite"/>
    </source>
</evidence>
<feature type="transmembrane region" description="Helical" evidence="2">
    <location>
        <begin position="66"/>
        <end position="88"/>
    </location>
</feature>
<dbReference type="KEGG" id="lpb:SH83_10615"/>
<evidence type="ECO:0000313" key="5">
    <source>
        <dbReference type="EMBL" id="ODO62274.1"/>
    </source>
</evidence>
<evidence type="ECO:0000313" key="7">
    <source>
        <dbReference type="Proteomes" id="UP000076989"/>
    </source>
</evidence>
<protein>
    <submittedName>
        <fullName evidence="5">Uncharacterized protein</fullName>
    </submittedName>
</protein>
<dbReference type="Proteomes" id="UP000076882">
    <property type="component" value="Unassembled WGS sequence"/>
</dbReference>
<dbReference type="EMBL" id="LUWI01000041">
    <property type="protein sequence ID" value="KZU01319.1"/>
    <property type="molecule type" value="Genomic_DNA"/>
</dbReference>
<evidence type="ECO:0000256" key="2">
    <source>
        <dbReference type="SAM" id="Phobius"/>
    </source>
</evidence>
<keyword evidence="2" id="KW-1133">Transmembrane helix</keyword>
<dbReference type="GeneID" id="77215771"/>
<evidence type="ECO:0000313" key="3">
    <source>
        <dbReference type="EMBL" id="KZU01319.1"/>
    </source>
</evidence>
<accession>A0A0G9F8G9</accession>
<dbReference type="EMBL" id="MCOL01000001">
    <property type="protein sequence ID" value="ODO62274.1"/>
    <property type="molecule type" value="Genomic_DNA"/>
</dbReference>
<dbReference type="Proteomes" id="UP000076989">
    <property type="component" value="Unassembled WGS sequence"/>
</dbReference>
<keyword evidence="2" id="KW-0472">Membrane</keyword>
<evidence type="ECO:0000313" key="4">
    <source>
        <dbReference type="EMBL" id="KZU94620.1"/>
    </source>
</evidence>
<dbReference type="OMA" id="RYNVRQV"/>
<gene>
    <name evidence="4" type="ORF">Lp19_2594</name>
    <name evidence="5" type="ORF">LPJSA22_02288</name>
    <name evidence="3" type="ORF">Nizo2260_3043</name>
</gene>
<proteinExistence type="predicted"/>
<dbReference type="AlphaFoldDB" id="A0A0G9F8G9"/>
<dbReference type="RefSeq" id="WP_003642772.1">
    <property type="nucleotide sequence ID" value="NZ_AP018405.1"/>
</dbReference>
<evidence type="ECO:0000313" key="8">
    <source>
        <dbReference type="Proteomes" id="UP000094892"/>
    </source>
</evidence>